<keyword evidence="2" id="KW-1185">Reference proteome</keyword>
<reference evidence="1 2" key="1">
    <citation type="submission" date="2022-10" db="EMBL/GenBank/DDBJ databases">
        <title>Identification of biosynthetic pathway for the production of the potent trypsin inhibitor radiosumin.</title>
        <authorList>
            <person name="Fewer D.P."/>
            <person name="Delbaje E."/>
            <person name="Ouyang X."/>
            <person name="Agostino P.D."/>
            <person name="Wahlsten M."/>
            <person name="Jokela J."/>
            <person name="Permi P."/>
            <person name="Haapaniemi E."/>
            <person name="Koistinen H."/>
        </authorList>
    </citation>
    <scope>NUCLEOTIDE SEQUENCE [LARGE SCALE GENOMIC DNA]</scope>
    <source>
        <strain evidence="1 2">NIES-515</strain>
    </source>
</reference>
<dbReference type="RefSeq" id="WP_263748535.1">
    <property type="nucleotide sequence ID" value="NZ_JAOWRF010000366.1"/>
</dbReference>
<gene>
    <name evidence="1" type="ORF">OGM63_25630</name>
</gene>
<dbReference type="Proteomes" id="UP001526143">
    <property type="component" value="Unassembled WGS sequence"/>
</dbReference>
<proteinExistence type="predicted"/>
<organism evidence="1 2">
    <name type="scientific">Plectonema radiosum NIES-515</name>
    <dbReference type="NCBI Taxonomy" id="2986073"/>
    <lineage>
        <taxon>Bacteria</taxon>
        <taxon>Bacillati</taxon>
        <taxon>Cyanobacteriota</taxon>
        <taxon>Cyanophyceae</taxon>
        <taxon>Oscillatoriophycideae</taxon>
        <taxon>Oscillatoriales</taxon>
        <taxon>Microcoleaceae</taxon>
        <taxon>Plectonema</taxon>
    </lineage>
</organism>
<evidence type="ECO:0000313" key="1">
    <source>
        <dbReference type="EMBL" id="MCV3216847.1"/>
    </source>
</evidence>
<evidence type="ECO:0000313" key="2">
    <source>
        <dbReference type="Proteomes" id="UP001526143"/>
    </source>
</evidence>
<accession>A0ABT3B638</accession>
<protein>
    <submittedName>
        <fullName evidence="1">Uncharacterized protein</fullName>
    </submittedName>
</protein>
<comment type="caution">
    <text evidence="1">The sequence shown here is derived from an EMBL/GenBank/DDBJ whole genome shotgun (WGS) entry which is preliminary data.</text>
</comment>
<sequence length="41" mass="4725">MWTHALIPDEPLTIASKDGDDAPKYLEKQGYLTFFEVNLTR</sequence>
<name>A0ABT3B638_9CYAN</name>
<dbReference type="EMBL" id="JAOWRF010000366">
    <property type="protein sequence ID" value="MCV3216847.1"/>
    <property type="molecule type" value="Genomic_DNA"/>
</dbReference>